<evidence type="ECO:0000313" key="3">
    <source>
        <dbReference type="EMBL" id="AVR96496.1"/>
    </source>
</evidence>
<sequence>MKKFLLSFAIATLATSACAGDWDEPQEPFAIYGNVYYVGPHGISALLVTSPQGHILLDGATPKSPDAIAAHVRQLGFKLEDIKYILTSHEHFDHAGGIAALQKLTGATVIGSVKSAPVLASGKPNPGDPQFAGLPDMTPVANTRAVRDGEVVKLGPLALTAHYTPGHTQGGLSWTWQASENGRTVNMVFADSLNAIGAKGFRYGGDQRYPQAKADIERSIAKVASLPCDLLVSVHPEQSDLWERKEKAAKQGSAAFIDPQACREYADDAKARLAKRLAEEANAK</sequence>
<dbReference type="SUPFAM" id="SSF56281">
    <property type="entry name" value="Metallo-hydrolase/oxidoreductase"/>
    <property type="match status" value="1"/>
</dbReference>
<name>A0A2R4CA44_9BURK</name>
<dbReference type="RefSeq" id="WP_107141844.1">
    <property type="nucleotide sequence ID" value="NZ_CP028324.1"/>
</dbReference>
<keyword evidence="1" id="KW-0732">Signal</keyword>
<evidence type="ECO:0000259" key="2">
    <source>
        <dbReference type="SMART" id="SM00849"/>
    </source>
</evidence>
<dbReference type="EMBL" id="CP028324">
    <property type="protein sequence ID" value="AVR96496.1"/>
    <property type="molecule type" value="Genomic_DNA"/>
</dbReference>
<dbReference type="Proteomes" id="UP000240505">
    <property type="component" value="Chromosome"/>
</dbReference>
<dbReference type="Pfam" id="PF00753">
    <property type="entry name" value="Lactamase_B"/>
    <property type="match status" value="1"/>
</dbReference>
<feature type="signal peptide" evidence="1">
    <location>
        <begin position="1"/>
        <end position="19"/>
    </location>
</feature>
<keyword evidence="4" id="KW-1185">Reference proteome</keyword>
<dbReference type="InterPro" id="IPR001279">
    <property type="entry name" value="Metallo-B-lactamas"/>
</dbReference>
<protein>
    <submittedName>
        <fullName evidence="3">Subclass B3 metallo-beta-lactamase</fullName>
    </submittedName>
</protein>
<feature type="domain" description="Metallo-beta-lactamase" evidence="2">
    <location>
        <begin position="42"/>
        <end position="235"/>
    </location>
</feature>
<feature type="chain" id="PRO_5015333911" evidence="1">
    <location>
        <begin position="20"/>
        <end position="284"/>
    </location>
</feature>
<dbReference type="AlphaFoldDB" id="A0A2R4CA44"/>
<dbReference type="OrthoDB" id="9762883at2"/>
<proteinExistence type="predicted"/>
<dbReference type="InterPro" id="IPR050855">
    <property type="entry name" value="NDM-1-like"/>
</dbReference>
<dbReference type="PANTHER" id="PTHR42951">
    <property type="entry name" value="METALLO-BETA-LACTAMASE DOMAIN-CONTAINING"/>
    <property type="match status" value="1"/>
</dbReference>
<dbReference type="KEGG" id="masz:C9I28_12925"/>
<evidence type="ECO:0000313" key="4">
    <source>
        <dbReference type="Proteomes" id="UP000240505"/>
    </source>
</evidence>
<reference evidence="3 4" key="1">
    <citation type="submission" date="2018-03" db="EMBL/GenBank/DDBJ databases">
        <title>Massilia armeniaca sp. nov., isolated from desert soil.</title>
        <authorList>
            <person name="Huang H."/>
            <person name="Ren M."/>
        </authorList>
    </citation>
    <scope>NUCLEOTIDE SEQUENCE [LARGE SCALE GENOMIC DNA]</scope>
    <source>
        <strain evidence="3 4">ZMN-3</strain>
    </source>
</reference>
<dbReference type="PANTHER" id="PTHR42951:SF17">
    <property type="entry name" value="METALLO-BETA-LACTAMASE DOMAIN-CONTAINING PROTEIN"/>
    <property type="match status" value="1"/>
</dbReference>
<dbReference type="NCBIfam" id="NF012229">
    <property type="entry name" value="bla_class_B_core"/>
    <property type="match status" value="1"/>
</dbReference>
<dbReference type="InterPro" id="IPR036866">
    <property type="entry name" value="RibonucZ/Hydroxyglut_hydro"/>
</dbReference>
<dbReference type="PROSITE" id="PS51257">
    <property type="entry name" value="PROKAR_LIPOPROTEIN"/>
    <property type="match status" value="1"/>
</dbReference>
<accession>A0A2R4CA44</accession>
<gene>
    <name evidence="3" type="primary">bla</name>
    <name evidence="3" type="ORF">C9I28_12925</name>
</gene>
<dbReference type="NCBIfam" id="NF033105">
    <property type="entry name" value="bla_subclass_B3"/>
    <property type="match status" value="1"/>
</dbReference>
<organism evidence="3 4">
    <name type="scientific">Pseudoduganella armeniaca</name>
    <dbReference type="NCBI Taxonomy" id="2072590"/>
    <lineage>
        <taxon>Bacteria</taxon>
        <taxon>Pseudomonadati</taxon>
        <taxon>Pseudomonadota</taxon>
        <taxon>Betaproteobacteria</taxon>
        <taxon>Burkholderiales</taxon>
        <taxon>Oxalobacteraceae</taxon>
        <taxon>Telluria group</taxon>
        <taxon>Pseudoduganella</taxon>
    </lineage>
</organism>
<evidence type="ECO:0000256" key="1">
    <source>
        <dbReference type="SAM" id="SignalP"/>
    </source>
</evidence>
<dbReference type="SMART" id="SM00849">
    <property type="entry name" value="Lactamase_B"/>
    <property type="match status" value="1"/>
</dbReference>
<dbReference type="Gene3D" id="3.60.15.10">
    <property type="entry name" value="Ribonuclease Z/Hydroxyacylglutathione hydrolase-like"/>
    <property type="match status" value="1"/>
</dbReference>